<reference evidence="1 2" key="1">
    <citation type="submission" date="2018-07" db="EMBL/GenBank/DDBJ databases">
        <title>Leeuwenhoekiella genomics.</title>
        <authorList>
            <person name="Tahon G."/>
            <person name="Willems A."/>
        </authorList>
    </citation>
    <scope>NUCLEOTIDE SEQUENCE [LARGE SCALE GENOMIC DNA]</scope>
    <source>
        <strain evidence="1 2">LMG 22550</strain>
    </source>
</reference>
<evidence type="ECO:0000313" key="2">
    <source>
        <dbReference type="Proteomes" id="UP000289238"/>
    </source>
</evidence>
<dbReference type="Pfam" id="PF11322">
    <property type="entry name" value="DUF3124"/>
    <property type="match status" value="1"/>
</dbReference>
<name>A0A4Q0P702_9FLAO</name>
<proteinExistence type="predicted"/>
<gene>
    <name evidence="1" type="ORF">DSM00_1568</name>
</gene>
<organism evidence="1 2">
    <name type="scientific">Leeuwenhoekiella aequorea</name>
    <dbReference type="NCBI Taxonomy" id="283736"/>
    <lineage>
        <taxon>Bacteria</taxon>
        <taxon>Pseudomonadati</taxon>
        <taxon>Bacteroidota</taxon>
        <taxon>Flavobacteriia</taxon>
        <taxon>Flavobacteriales</taxon>
        <taxon>Flavobacteriaceae</taxon>
        <taxon>Leeuwenhoekiella</taxon>
    </lineage>
</organism>
<accession>A0A4Q0P702</accession>
<evidence type="ECO:0000313" key="1">
    <source>
        <dbReference type="EMBL" id="RXG22473.1"/>
    </source>
</evidence>
<protein>
    <recommendedName>
        <fullName evidence="3">DUF3124 domain-containing protein</fullName>
    </recommendedName>
</protein>
<dbReference type="InterPro" id="IPR021471">
    <property type="entry name" value="DUF3124"/>
</dbReference>
<keyword evidence="2" id="KW-1185">Reference proteome</keyword>
<comment type="caution">
    <text evidence="1">The sequence shown here is derived from an EMBL/GenBank/DDBJ whole genome shotgun (WGS) entry which is preliminary data.</text>
</comment>
<evidence type="ECO:0008006" key="3">
    <source>
        <dbReference type="Google" id="ProtNLM"/>
    </source>
</evidence>
<dbReference type="RefSeq" id="WP_128757469.1">
    <property type="nucleotide sequence ID" value="NZ_QOVM01000003.1"/>
</dbReference>
<dbReference type="PROSITE" id="PS51257">
    <property type="entry name" value="PROKAR_LIPOPROTEIN"/>
    <property type="match status" value="1"/>
</dbReference>
<dbReference type="Proteomes" id="UP000289238">
    <property type="component" value="Unassembled WGS sequence"/>
</dbReference>
<dbReference type="AlphaFoldDB" id="A0A4Q0P702"/>
<sequence length="172" mass="19364">MKIIHSLFVVFLSAIFSSSCTEQKEMSSVNPVNWQKRSAELPTNDSLTKAKSYLGIYSEIYSTSEHNTHDLTVTVSLRNTSAEDFIYLTKAAYYSTSGELIRTYFDYPIFIKPLETVDIIIEESDNTGGTGANFIIDWLDDSELTDPIFEAIMISTRGQQGLSFTTQGKRIQ</sequence>
<dbReference type="EMBL" id="QOVM01000003">
    <property type="protein sequence ID" value="RXG22473.1"/>
    <property type="molecule type" value="Genomic_DNA"/>
</dbReference>
<dbReference type="OrthoDB" id="283474at2"/>